<keyword evidence="11" id="KW-0675">Receptor</keyword>
<dbReference type="PANTHER" id="PTHR13351:SF1">
    <property type="entry name" value="RENIN RECEPTOR"/>
    <property type="match status" value="1"/>
</dbReference>
<evidence type="ECO:0000259" key="14">
    <source>
        <dbReference type="Pfam" id="PF07850"/>
    </source>
</evidence>
<keyword evidence="9 12" id="KW-1133">Transmembrane helix</keyword>
<dbReference type="PANTHER" id="PTHR13351">
    <property type="entry name" value="RENIN RECEPTOR"/>
    <property type="match status" value="1"/>
</dbReference>
<dbReference type="STRING" id="7222.B4J3X8"/>
<feature type="signal peptide" evidence="13">
    <location>
        <begin position="1"/>
        <end position="17"/>
    </location>
</feature>
<protein>
    <submittedName>
        <fullName evidence="16">GH20389</fullName>
    </submittedName>
</protein>
<dbReference type="InterPro" id="IPR056780">
    <property type="entry name" value="Renin_r_C"/>
</dbReference>
<evidence type="ECO:0000313" key="17">
    <source>
        <dbReference type="Proteomes" id="UP000001070"/>
    </source>
</evidence>
<dbReference type="GO" id="GO:0005789">
    <property type="term" value="C:endoplasmic reticulum membrane"/>
    <property type="evidence" value="ECO:0007669"/>
    <property type="project" value="UniProtKB-SubCell"/>
</dbReference>
<comment type="subcellular location">
    <subcellularLocation>
        <location evidence="2">Cell membrane</location>
        <topology evidence="2">Single-pass type I membrane protein</topology>
    </subcellularLocation>
    <subcellularLocation>
        <location evidence="1">Endoplasmic reticulum membrane</location>
        <topology evidence="1">Single-pass type I membrane protein</topology>
    </subcellularLocation>
    <subcellularLocation>
        <location evidence="3">Vesicle</location>
    </subcellularLocation>
</comment>
<evidence type="ECO:0000256" key="10">
    <source>
        <dbReference type="ARBA" id="ARBA00023136"/>
    </source>
</evidence>
<dbReference type="EMBL" id="CH916367">
    <property type="protein sequence ID" value="EDW01561.1"/>
    <property type="molecule type" value="Genomic_DNA"/>
</dbReference>
<keyword evidence="8" id="KW-0256">Endoplasmic reticulum</keyword>
<accession>B4J3X8</accession>
<keyword evidence="4" id="KW-1003">Cell membrane</keyword>
<keyword evidence="7 13" id="KW-0732">Signal</keyword>
<sequence>MLLNCLTFLLFISVIQATGEFTVLNNPKSIEFKGEDELESFYVGDVLLASLGNAVTGNSKWSGLFIKDPFTLSNTSVIVVHIQGVYRVPTVERVMAYELLDSDAGKSLDSLAAQLSPASVADFDFNNHSKGVIAFESYFGNIDVSMAMPLKYFKPIEYLSHQHFLEEIGYMNALADNLTSLLRSSQVIIFRLSLDRITKVTKYGILHEAKQIITGAVGYLLSAAKNCTDSLLFVQATDKRVASMRSRSSETSNPFEQFNDSGYPVVCNIIVWLSLALFISLAVICYVLATIDPGKDSVIYRISATHAHMSKKKR</sequence>
<dbReference type="HOGENOM" id="CLU_065819_0_0_1"/>
<evidence type="ECO:0000256" key="3">
    <source>
        <dbReference type="ARBA" id="ARBA00004373"/>
    </source>
</evidence>
<evidence type="ECO:0000256" key="9">
    <source>
        <dbReference type="ARBA" id="ARBA00022989"/>
    </source>
</evidence>
<dbReference type="KEGG" id="dgr:6559449"/>
<name>B4J3X8_DROGR</name>
<dbReference type="InParanoid" id="B4J3X8"/>
<evidence type="ECO:0000256" key="7">
    <source>
        <dbReference type="ARBA" id="ARBA00022729"/>
    </source>
</evidence>
<evidence type="ECO:0000256" key="13">
    <source>
        <dbReference type="SAM" id="SignalP"/>
    </source>
</evidence>
<dbReference type="GO" id="GO:0098588">
    <property type="term" value="C:bounding membrane of organelle"/>
    <property type="evidence" value="ECO:0007669"/>
    <property type="project" value="UniProtKB-ARBA"/>
</dbReference>
<dbReference type="Proteomes" id="UP000001070">
    <property type="component" value="Unassembled WGS sequence"/>
</dbReference>
<evidence type="ECO:0000256" key="4">
    <source>
        <dbReference type="ARBA" id="ARBA00022475"/>
    </source>
</evidence>
<dbReference type="OrthoDB" id="7866065at2759"/>
<evidence type="ECO:0000256" key="5">
    <source>
        <dbReference type="ARBA" id="ARBA00022685"/>
    </source>
</evidence>
<proteinExistence type="predicted"/>
<dbReference type="GO" id="GO:0009897">
    <property type="term" value="C:external side of plasma membrane"/>
    <property type="evidence" value="ECO:0007669"/>
    <property type="project" value="TreeGrafter"/>
</dbReference>
<dbReference type="GO" id="GO:0038023">
    <property type="term" value="F:signaling receptor activity"/>
    <property type="evidence" value="ECO:0007669"/>
    <property type="project" value="InterPro"/>
</dbReference>
<dbReference type="InterPro" id="IPR012493">
    <property type="entry name" value="Renin_rcpt"/>
</dbReference>
<keyword evidence="6 12" id="KW-0812">Transmembrane</keyword>
<keyword evidence="10 12" id="KW-0472">Membrane</keyword>
<evidence type="ECO:0000313" key="16">
    <source>
        <dbReference type="EMBL" id="EDW01561.1"/>
    </source>
</evidence>
<dbReference type="PhylomeDB" id="B4J3X8"/>
<feature type="domain" description="Renin receptor N-terminal" evidence="15">
    <location>
        <begin position="18"/>
        <end position="115"/>
    </location>
</feature>
<feature type="transmembrane region" description="Helical" evidence="12">
    <location>
        <begin position="269"/>
        <end position="291"/>
    </location>
</feature>
<evidence type="ECO:0000256" key="6">
    <source>
        <dbReference type="ARBA" id="ARBA00022692"/>
    </source>
</evidence>
<dbReference type="InterPro" id="IPR057318">
    <property type="entry name" value="RENR_N"/>
</dbReference>
<organism evidence="17">
    <name type="scientific">Drosophila grimshawi</name>
    <name type="common">Hawaiian fruit fly</name>
    <name type="synonym">Idiomyia grimshawi</name>
    <dbReference type="NCBI Taxonomy" id="7222"/>
    <lineage>
        <taxon>Eukaryota</taxon>
        <taxon>Metazoa</taxon>
        <taxon>Ecdysozoa</taxon>
        <taxon>Arthropoda</taxon>
        <taxon>Hexapoda</taxon>
        <taxon>Insecta</taxon>
        <taxon>Pterygota</taxon>
        <taxon>Neoptera</taxon>
        <taxon>Endopterygota</taxon>
        <taxon>Diptera</taxon>
        <taxon>Brachycera</taxon>
        <taxon>Muscomorpha</taxon>
        <taxon>Ephydroidea</taxon>
        <taxon>Drosophilidae</taxon>
        <taxon>Drosophila</taxon>
        <taxon>Hawaiian Drosophila</taxon>
    </lineage>
</organism>
<dbReference type="GO" id="GO:0030177">
    <property type="term" value="P:positive regulation of Wnt signaling pathway"/>
    <property type="evidence" value="ECO:0007669"/>
    <property type="project" value="TreeGrafter"/>
</dbReference>
<dbReference type="Pfam" id="PF25294">
    <property type="entry name" value="RENR_N"/>
    <property type="match status" value="1"/>
</dbReference>
<evidence type="ECO:0000256" key="1">
    <source>
        <dbReference type="ARBA" id="ARBA00004115"/>
    </source>
</evidence>
<gene>
    <name evidence="16" type="primary">Dgri\GH20389</name>
    <name evidence="16" type="ORF">Dgri_GH20389</name>
</gene>
<dbReference type="GO" id="GO:0031982">
    <property type="term" value="C:vesicle"/>
    <property type="evidence" value="ECO:0007669"/>
    <property type="project" value="UniProtKB-SubCell"/>
</dbReference>
<dbReference type="eggNOG" id="KOG4737">
    <property type="taxonomic scope" value="Eukaryota"/>
</dbReference>
<feature type="chain" id="PRO_5002808282" evidence="13">
    <location>
        <begin position="18"/>
        <end position="314"/>
    </location>
</feature>
<evidence type="ECO:0000259" key="15">
    <source>
        <dbReference type="Pfam" id="PF25294"/>
    </source>
</evidence>
<evidence type="ECO:0000256" key="12">
    <source>
        <dbReference type="SAM" id="Phobius"/>
    </source>
</evidence>
<reference evidence="16 17" key="1">
    <citation type="journal article" date="2007" name="Nature">
        <title>Evolution of genes and genomes on the Drosophila phylogeny.</title>
        <authorList>
            <consortium name="Drosophila 12 Genomes Consortium"/>
            <person name="Clark A.G."/>
            <person name="Eisen M.B."/>
            <person name="Smith D.R."/>
            <person name="Bergman C.M."/>
            <person name="Oliver B."/>
            <person name="Markow T.A."/>
            <person name="Kaufman T.C."/>
            <person name="Kellis M."/>
            <person name="Gelbart W."/>
            <person name="Iyer V.N."/>
            <person name="Pollard D.A."/>
            <person name="Sackton T.B."/>
            <person name="Larracuente A.M."/>
            <person name="Singh N.D."/>
            <person name="Abad J.P."/>
            <person name="Abt D.N."/>
            <person name="Adryan B."/>
            <person name="Aguade M."/>
            <person name="Akashi H."/>
            <person name="Anderson W.W."/>
            <person name="Aquadro C.F."/>
            <person name="Ardell D.H."/>
            <person name="Arguello R."/>
            <person name="Artieri C.G."/>
            <person name="Barbash D.A."/>
            <person name="Barker D."/>
            <person name="Barsanti P."/>
            <person name="Batterham P."/>
            <person name="Batzoglou S."/>
            <person name="Begun D."/>
            <person name="Bhutkar A."/>
            <person name="Blanco E."/>
            <person name="Bosak S.A."/>
            <person name="Bradley R.K."/>
            <person name="Brand A.D."/>
            <person name="Brent M.R."/>
            <person name="Brooks A.N."/>
            <person name="Brown R.H."/>
            <person name="Butlin R.K."/>
            <person name="Caggese C."/>
            <person name="Calvi B.R."/>
            <person name="Bernardo de Carvalho A."/>
            <person name="Caspi A."/>
            <person name="Castrezana S."/>
            <person name="Celniker S.E."/>
            <person name="Chang J.L."/>
            <person name="Chapple C."/>
            <person name="Chatterji S."/>
            <person name="Chinwalla A."/>
            <person name="Civetta A."/>
            <person name="Clifton S.W."/>
            <person name="Comeron J.M."/>
            <person name="Costello J.C."/>
            <person name="Coyne J.A."/>
            <person name="Daub J."/>
            <person name="David R.G."/>
            <person name="Delcher A.L."/>
            <person name="Delehaunty K."/>
            <person name="Do C.B."/>
            <person name="Ebling H."/>
            <person name="Edwards K."/>
            <person name="Eickbush T."/>
            <person name="Evans J.D."/>
            <person name="Filipski A."/>
            <person name="Findeiss S."/>
            <person name="Freyhult E."/>
            <person name="Fulton L."/>
            <person name="Fulton R."/>
            <person name="Garcia A.C."/>
            <person name="Gardiner A."/>
            <person name="Garfield D.A."/>
            <person name="Garvin B.E."/>
            <person name="Gibson G."/>
            <person name="Gilbert D."/>
            <person name="Gnerre S."/>
            <person name="Godfrey J."/>
            <person name="Good R."/>
            <person name="Gotea V."/>
            <person name="Gravely B."/>
            <person name="Greenberg A.J."/>
            <person name="Griffiths-Jones S."/>
            <person name="Gross S."/>
            <person name="Guigo R."/>
            <person name="Gustafson E.A."/>
            <person name="Haerty W."/>
            <person name="Hahn M.W."/>
            <person name="Halligan D.L."/>
            <person name="Halpern A.L."/>
            <person name="Halter G.M."/>
            <person name="Han M.V."/>
            <person name="Heger A."/>
            <person name="Hillier L."/>
            <person name="Hinrichs A.S."/>
            <person name="Holmes I."/>
            <person name="Hoskins R.A."/>
            <person name="Hubisz M.J."/>
            <person name="Hultmark D."/>
            <person name="Huntley M.A."/>
            <person name="Jaffe D.B."/>
            <person name="Jagadeeshan S."/>
            <person name="Jeck W.R."/>
            <person name="Johnson J."/>
            <person name="Jones C.D."/>
            <person name="Jordan W.C."/>
            <person name="Karpen G.H."/>
            <person name="Kataoka E."/>
            <person name="Keightley P.D."/>
            <person name="Kheradpour P."/>
            <person name="Kirkness E.F."/>
            <person name="Koerich L.B."/>
            <person name="Kristiansen K."/>
            <person name="Kudrna D."/>
            <person name="Kulathinal R.J."/>
            <person name="Kumar S."/>
            <person name="Kwok R."/>
            <person name="Lander E."/>
            <person name="Langley C.H."/>
            <person name="Lapoint R."/>
            <person name="Lazzaro B.P."/>
            <person name="Lee S.J."/>
            <person name="Levesque L."/>
            <person name="Li R."/>
            <person name="Lin C.F."/>
            <person name="Lin M.F."/>
            <person name="Lindblad-Toh K."/>
            <person name="Llopart A."/>
            <person name="Long M."/>
            <person name="Low L."/>
            <person name="Lozovsky E."/>
            <person name="Lu J."/>
            <person name="Luo M."/>
            <person name="Machado C.A."/>
            <person name="Makalowski W."/>
            <person name="Marzo M."/>
            <person name="Matsuda M."/>
            <person name="Matzkin L."/>
            <person name="McAllister B."/>
            <person name="McBride C.S."/>
            <person name="McKernan B."/>
            <person name="McKernan K."/>
            <person name="Mendez-Lago M."/>
            <person name="Minx P."/>
            <person name="Mollenhauer M.U."/>
            <person name="Montooth K."/>
            <person name="Mount S.M."/>
            <person name="Mu X."/>
            <person name="Myers E."/>
            <person name="Negre B."/>
            <person name="Newfeld S."/>
            <person name="Nielsen R."/>
            <person name="Noor M.A."/>
            <person name="O'Grady P."/>
            <person name="Pachter L."/>
            <person name="Papaceit M."/>
            <person name="Parisi M.J."/>
            <person name="Parisi M."/>
            <person name="Parts L."/>
            <person name="Pedersen J.S."/>
            <person name="Pesole G."/>
            <person name="Phillippy A.M."/>
            <person name="Ponting C.P."/>
            <person name="Pop M."/>
            <person name="Porcelli D."/>
            <person name="Powell J.R."/>
            <person name="Prohaska S."/>
            <person name="Pruitt K."/>
            <person name="Puig M."/>
            <person name="Quesneville H."/>
            <person name="Ram K.R."/>
            <person name="Rand D."/>
            <person name="Rasmussen M.D."/>
            <person name="Reed L.K."/>
            <person name="Reenan R."/>
            <person name="Reily A."/>
            <person name="Remington K.A."/>
            <person name="Rieger T.T."/>
            <person name="Ritchie M.G."/>
            <person name="Robin C."/>
            <person name="Rogers Y.H."/>
            <person name="Rohde C."/>
            <person name="Rozas J."/>
            <person name="Rubenfield M.J."/>
            <person name="Ruiz A."/>
            <person name="Russo S."/>
            <person name="Salzberg S.L."/>
            <person name="Sanchez-Gracia A."/>
            <person name="Saranga D.J."/>
            <person name="Sato H."/>
            <person name="Schaeffer S.W."/>
            <person name="Schatz M.C."/>
            <person name="Schlenke T."/>
            <person name="Schwartz R."/>
            <person name="Segarra C."/>
            <person name="Singh R.S."/>
            <person name="Sirot L."/>
            <person name="Sirota M."/>
            <person name="Sisneros N.B."/>
            <person name="Smith C.D."/>
            <person name="Smith T.F."/>
            <person name="Spieth J."/>
            <person name="Stage D.E."/>
            <person name="Stark A."/>
            <person name="Stephan W."/>
            <person name="Strausberg R.L."/>
            <person name="Strempel S."/>
            <person name="Sturgill D."/>
            <person name="Sutton G."/>
            <person name="Sutton G.G."/>
            <person name="Tao W."/>
            <person name="Teichmann S."/>
            <person name="Tobari Y.N."/>
            <person name="Tomimura Y."/>
            <person name="Tsolas J.M."/>
            <person name="Valente V.L."/>
            <person name="Venter E."/>
            <person name="Venter J.C."/>
            <person name="Vicario S."/>
            <person name="Vieira F.G."/>
            <person name="Vilella A.J."/>
            <person name="Villasante A."/>
            <person name="Walenz B."/>
            <person name="Wang J."/>
            <person name="Wasserman M."/>
            <person name="Watts T."/>
            <person name="Wilson D."/>
            <person name="Wilson R.K."/>
            <person name="Wing R.A."/>
            <person name="Wolfner M.F."/>
            <person name="Wong A."/>
            <person name="Wong G.K."/>
            <person name="Wu C.I."/>
            <person name="Wu G."/>
            <person name="Yamamoto D."/>
            <person name="Yang H.P."/>
            <person name="Yang S.P."/>
            <person name="Yorke J.A."/>
            <person name="Yoshida K."/>
            <person name="Zdobnov E."/>
            <person name="Zhang P."/>
            <person name="Zhang Y."/>
            <person name="Zimin A.V."/>
            <person name="Baldwin J."/>
            <person name="Abdouelleil A."/>
            <person name="Abdulkadir J."/>
            <person name="Abebe A."/>
            <person name="Abera B."/>
            <person name="Abreu J."/>
            <person name="Acer S.C."/>
            <person name="Aftuck L."/>
            <person name="Alexander A."/>
            <person name="An P."/>
            <person name="Anderson E."/>
            <person name="Anderson S."/>
            <person name="Arachi H."/>
            <person name="Azer M."/>
            <person name="Bachantsang P."/>
            <person name="Barry A."/>
            <person name="Bayul T."/>
            <person name="Berlin A."/>
            <person name="Bessette D."/>
            <person name="Bloom T."/>
            <person name="Blye J."/>
            <person name="Boguslavskiy L."/>
            <person name="Bonnet C."/>
            <person name="Boukhgalter B."/>
            <person name="Bourzgui I."/>
            <person name="Brown A."/>
            <person name="Cahill P."/>
            <person name="Channer S."/>
            <person name="Cheshatsang Y."/>
            <person name="Chuda L."/>
            <person name="Citroen M."/>
            <person name="Collymore A."/>
            <person name="Cooke P."/>
            <person name="Costello M."/>
            <person name="D'Aco K."/>
            <person name="Daza R."/>
            <person name="De Haan G."/>
            <person name="DeGray S."/>
            <person name="DeMaso C."/>
            <person name="Dhargay N."/>
            <person name="Dooley K."/>
            <person name="Dooley E."/>
            <person name="Doricent M."/>
            <person name="Dorje P."/>
            <person name="Dorjee K."/>
            <person name="Dupes A."/>
            <person name="Elong R."/>
            <person name="Falk J."/>
            <person name="Farina A."/>
            <person name="Faro S."/>
            <person name="Ferguson D."/>
            <person name="Fisher S."/>
            <person name="Foley C.D."/>
            <person name="Franke A."/>
            <person name="Friedrich D."/>
            <person name="Gadbois L."/>
            <person name="Gearin G."/>
            <person name="Gearin C.R."/>
            <person name="Giannoukos G."/>
            <person name="Goode T."/>
            <person name="Graham J."/>
            <person name="Grandbois E."/>
            <person name="Grewal S."/>
            <person name="Gyaltsen K."/>
            <person name="Hafez N."/>
            <person name="Hagos B."/>
            <person name="Hall J."/>
            <person name="Henson C."/>
            <person name="Hollinger A."/>
            <person name="Honan T."/>
            <person name="Huard M.D."/>
            <person name="Hughes L."/>
            <person name="Hurhula B."/>
            <person name="Husby M.E."/>
            <person name="Kamat A."/>
            <person name="Kanga B."/>
            <person name="Kashin S."/>
            <person name="Khazanovich D."/>
            <person name="Kisner P."/>
            <person name="Lance K."/>
            <person name="Lara M."/>
            <person name="Lee W."/>
            <person name="Lennon N."/>
            <person name="Letendre F."/>
            <person name="LeVine R."/>
            <person name="Lipovsky A."/>
            <person name="Liu X."/>
            <person name="Liu J."/>
            <person name="Liu S."/>
            <person name="Lokyitsang T."/>
            <person name="Lokyitsang Y."/>
            <person name="Lubonja R."/>
            <person name="Lui A."/>
            <person name="MacDonald P."/>
            <person name="Magnisalis V."/>
            <person name="Maru K."/>
            <person name="Matthews C."/>
            <person name="McCusker W."/>
            <person name="McDonough S."/>
            <person name="Mehta T."/>
            <person name="Meldrim J."/>
            <person name="Meneus L."/>
            <person name="Mihai O."/>
            <person name="Mihalev A."/>
            <person name="Mihova T."/>
            <person name="Mittelman R."/>
            <person name="Mlenga V."/>
            <person name="Montmayeur A."/>
            <person name="Mulrain L."/>
            <person name="Navidi A."/>
            <person name="Naylor J."/>
            <person name="Negash T."/>
            <person name="Nguyen T."/>
            <person name="Nguyen N."/>
            <person name="Nicol R."/>
            <person name="Norbu C."/>
            <person name="Norbu N."/>
            <person name="Novod N."/>
            <person name="O'Neill B."/>
            <person name="Osman S."/>
            <person name="Markiewicz E."/>
            <person name="Oyono O.L."/>
            <person name="Patti C."/>
            <person name="Phunkhang P."/>
            <person name="Pierre F."/>
            <person name="Priest M."/>
            <person name="Raghuraman S."/>
            <person name="Rege F."/>
            <person name="Reyes R."/>
            <person name="Rise C."/>
            <person name="Rogov P."/>
            <person name="Ross K."/>
            <person name="Ryan E."/>
            <person name="Settipalli S."/>
            <person name="Shea T."/>
            <person name="Sherpa N."/>
            <person name="Shi L."/>
            <person name="Shih D."/>
            <person name="Sparrow T."/>
            <person name="Spaulding J."/>
            <person name="Stalker J."/>
            <person name="Stange-Thomann N."/>
            <person name="Stavropoulos S."/>
            <person name="Stone C."/>
            <person name="Strader C."/>
            <person name="Tesfaye S."/>
            <person name="Thomson T."/>
            <person name="Thoulutsang Y."/>
            <person name="Thoulutsang D."/>
            <person name="Topham K."/>
            <person name="Topping I."/>
            <person name="Tsamla T."/>
            <person name="Vassiliev H."/>
            <person name="Vo A."/>
            <person name="Wangchuk T."/>
            <person name="Wangdi T."/>
            <person name="Weiand M."/>
            <person name="Wilkinson J."/>
            <person name="Wilson A."/>
            <person name="Yadav S."/>
            <person name="Young G."/>
            <person name="Yu Q."/>
            <person name="Zembek L."/>
            <person name="Zhong D."/>
            <person name="Zimmer A."/>
            <person name="Zwirko Z."/>
            <person name="Jaffe D.B."/>
            <person name="Alvarez P."/>
            <person name="Brockman W."/>
            <person name="Butler J."/>
            <person name="Chin C."/>
            <person name="Gnerre S."/>
            <person name="Grabherr M."/>
            <person name="Kleber M."/>
            <person name="Mauceli E."/>
            <person name="MacCallum I."/>
        </authorList>
    </citation>
    <scope>NUCLEOTIDE SEQUENCE [LARGE SCALE GENOMIC DNA]</scope>
    <source>
        <strain evidence="17">Tucson 15287-2541.00</strain>
    </source>
</reference>
<dbReference type="AlphaFoldDB" id="B4J3X8"/>
<keyword evidence="5" id="KW-0165">Cleavage on pair of basic residues</keyword>
<dbReference type="Pfam" id="PF07850">
    <property type="entry name" value="Renin_r"/>
    <property type="match status" value="1"/>
</dbReference>
<evidence type="ECO:0000256" key="11">
    <source>
        <dbReference type="ARBA" id="ARBA00023170"/>
    </source>
</evidence>
<evidence type="ECO:0000256" key="8">
    <source>
        <dbReference type="ARBA" id="ARBA00022824"/>
    </source>
</evidence>
<feature type="domain" description="Renin receptor-like C-terminal transmembrane spanning segment" evidence="14">
    <location>
        <begin position="252"/>
        <end position="306"/>
    </location>
</feature>
<evidence type="ECO:0000256" key="2">
    <source>
        <dbReference type="ARBA" id="ARBA00004251"/>
    </source>
</evidence>
<dbReference type="OMA" id="ICNIVVW"/>
<keyword evidence="17" id="KW-1185">Reference proteome</keyword>